<dbReference type="HOGENOM" id="CLU_007577_0_0_1"/>
<reference evidence="3 4" key="1">
    <citation type="submission" date="2014-04" db="EMBL/GenBank/DDBJ databases">
        <authorList>
            <consortium name="DOE Joint Genome Institute"/>
            <person name="Kuo A."/>
            <person name="Martino E."/>
            <person name="Perotto S."/>
            <person name="Kohler A."/>
            <person name="Nagy L.G."/>
            <person name="Floudas D."/>
            <person name="Copeland A."/>
            <person name="Barry K.W."/>
            <person name="Cichocki N."/>
            <person name="Veneault-Fourrey C."/>
            <person name="LaButti K."/>
            <person name="Lindquist E.A."/>
            <person name="Lipzen A."/>
            <person name="Lundell T."/>
            <person name="Morin E."/>
            <person name="Murat C."/>
            <person name="Sun H."/>
            <person name="Tunlid A."/>
            <person name="Henrissat B."/>
            <person name="Grigoriev I.V."/>
            <person name="Hibbett D.S."/>
            <person name="Martin F."/>
            <person name="Nordberg H.P."/>
            <person name="Cantor M.N."/>
            <person name="Hua S.X."/>
        </authorList>
    </citation>
    <scope>NUCLEOTIDE SEQUENCE [LARGE SCALE GENOMIC DNA]</scope>
    <source>
        <strain evidence="3 4">Zn</strain>
    </source>
</reference>
<dbReference type="EMBL" id="KN832876">
    <property type="protein sequence ID" value="KIN01465.1"/>
    <property type="molecule type" value="Genomic_DNA"/>
</dbReference>
<dbReference type="Proteomes" id="UP000054321">
    <property type="component" value="Unassembled WGS sequence"/>
</dbReference>
<protein>
    <recommendedName>
        <fullName evidence="2">Sfi1 spindle body domain-containing protein</fullName>
    </recommendedName>
</protein>
<dbReference type="STRING" id="913774.A0A0C3HE41"/>
<feature type="region of interest" description="Disordered" evidence="1">
    <location>
        <begin position="232"/>
        <end position="275"/>
    </location>
</feature>
<sequence length="1015" mass="119266">GRSPAQDAGENIAGNAEPFYTNEDVAVLHDIVVLAQELLPALPDRERLPTNALFNAYYDILPRVGINADHDSRYARILFKIGGLRGEGTLYEKFEEILSRMGIEIEFDQEDTADVYSQVERSQTNVDAGATGSLLQAGGSPPRGRPRRNSDSSAWNVGTAFHHARDKERRNSVSSPRKPALSTETTGHQGIDFSRQLGPDQTVQTSRVVQSEHIGTWVAAIEEQPWLDRGRSVSTHGSIRIQRQSPSVSGSHHELPTSPSNRTIDSSSKREQKLDSTNLLKGDLLSRESNTLLQTEASLVLLHRLGHAGRRQLRLWRDRAMEAREHNAHLHNLAWQKDKHVLLSLSFENWRNLLIETRHIAETERFFAYLERRSEQARNLYLLHKAFTHWATRAFEEEERTSVARRYIIKTRTFNAWRDITAINELKVRRQVVKKFFAIWKRRWGLALSDCTRCVQIYEGNLVERVYRQWIRKVADIKADVWSSESAKRKTLLYWTIVARSANVHRRAAEEWRFMQLARRAWQIWREKTLHRIQQGREARISFNVRISSATLRKWRRETRVTPARKALQIDARVRLLRNTLTLWLQRARQERQATEIDRSRIIREACTNWRHKLRFQALQSHVNNHAILQSVYKWVLTERSILAQRLMNQRLLLGYLHNWIQHSKTMRERRLEQEDMAQMVAKRNGQDLLLRHWHSQLRMQQQKVADAENLFIPRRLGDVLSLWVEHVPHLRQLERWSRDAEFYFLASKMLKRWKASTEVAKREKRKAAYVQVRRTMKMRLARGVLLDWRHNVQQIRELHTRAIGLKQNRTVVIGMNIFYRWRARVEELEELNTLWRVTVLRKRFTSWRVRTTAFRELEVEAVMNFQERQQGQAIRKWGLLALQLRSHLHYALEIREKNLKRSFRKTFTYWQQKTVQKLPRKDLSQDVSAVTAPRLEIWSESGDDTEVDEWDRGLDDPNPFTPVPGYLKTPSKRMERVTAAVARFSSTTPRAPLPSPFTRQLRGRYLSSSLSSNR</sequence>
<keyword evidence="4" id="KW-1185">Reference proteome</keyword>
<feature type="domain" description="Sfi1 spindle body" evidence="2">
    <location>
        <begin position="356"/>
        <end position="915"/>
    </location>
</feature>
<evidence type="ECO:0000313" key="3">
    <source>
        <dbReference type="EMBL" id="KIN01465.1"/>
    </source>
</evidence>
<organism evidence="3 4">
    <name type="scientific">Oidiodendron maius (strain Zn)</name>
    <dbReference type="NCBI Taxonomy" id="913774"/>
    <lineage>
        <taxon>Eukaryota</taxon>
        <taxon>Fungi</taxon>
        <taxon>Dikarya</taxon>
        <taxon>Ascomycota</taxon>
        <taxon>Pezizomycotina</taxon>
        <taxon>Leotiomycetes</taxon>
        <taxon>Leotiomycetes incertae sedis</taxon>
        <taxon>Myxotrichaceae</taxon>
        <taxon>Oidiodendron</taxon>
    </lineage>
</organism>
<feature type="compositionally biased region" description="Polar residues" evidence="1">
    <location>
        <begin position="257"/>
        <end position="266"/>
    </location>
</feature>
<dbReference type="OrthoDB" id="5215300at2759"/>
<feature type="non-terminal residue" evidence="3">
    <location>
        <position position="1"/>
    </location>
</feature>
<evidence type="ECO:0000256" key="1">
    <source>
        <dbReference type="SAM" id="MobiDB-lite"/>
    </source>
</evidence>
<dbReference type="AlphaFoldDB" id="A0A0C3HE41"/>
<feature type="non-terminal residue" evidence="3">
    <location>
        <position position="1015"/>
    </location>
</feature>
<name>A0A0C3HE41_OIDMZ</name>
<proteinExistence type="predicted"/>
<gene>
    <name evidence="3" type="ORF">OIDMADRAFT_85096</name>
</gene>
<evidence type="ECO:0000313" key="4">
    <source>
        <dbReference type="Proteomes" id="UP000054321"/>
    </source>
</evidence>
<feature type="region of interest" description="Disordered" evidence="1">
    <location>
        <begin position="123"/>
        <end position="207"/>
    </location>
</feature>
<dbReference type="InParanoid" id="A0A0C3HE41"/>
<reference evidence="4" key="2">
    <citation type="submission" date="2015-01" db="EMBL/GenBank/DDBJ databases">
        <title>Evolutionary Origins and Diversification of the Mycorrhizal Mutualists.</title>
        <authorList>
            <consortium name="DOE Joint Genome Institute"/>
            <consortium name="Mycorrhizal Genomics Consortium"/>
            <person name="Kohler A."/>
            <person name="Kuo A."/>
            <person name="Nagy L.G."/>
            <person name="Floudas D."/>
            <person name="Copeland A."/>
            <person name="Barry K.W."/>
            <person name="Cichocki N."/>
            <person name="Veneault-Fourrey C."/>
            <person name="LaButti K."/>
            <person name="Lindquist E.A."/>
            <person name="Lipzen A."/>
            <person name="Lundell T."/>
            <person name="Morin E."/>
            <person name="Murat C."/>
            <person name="Riley R."/>
            <person name="Ohm R."/>
            <person name="Sun H."/>
            <person name="Tunlid A."/>
            <person name="Henrissat B."/>
            <person name="Grigoriev I.V."/>
            <person name="Hibbett D.S."/>
            <person name="Martin F."/>
        </authorList>
    </citation>
    <scope>NUCLEOTIDE SEQUENCE [LARGE SCALE GENOMIC DNA]</scope>
    <source>
        <strain evidence="4">Zn</strain>
    </source>
</reference>
<accession>A0A0C3HE41</accession>
<feature type="compositionally biased region" description="Polar residues" evidence="1">
    <location>
        <begin position="232"/>
        <end position="250"/>
    </location>
</feature>
<dbReference type="InterPro" id="IPR013665">
    <property type="entry name" value="Sfi1_dom"/>
</dbReference>
<evidence type="ECO:0000259" key="2">
    <source>
        <dbReference type="Pfam" id="PF08457"/>
    </source>
</evidence>
<dbReference type="Pfam" id="PF08457">
    <property type="entry name" value="Sfi1"/>
    <property type="match status" value="1"/>
</dbReference>